<sequence length="117" mass="13917">MSFRRTPEERAALERAKATLDALRFYPEPVRLDRVRILHTPRLFKLPWFRRFHGYNMGPLILIKRPLDQCSPRLIAHELCHVWQDQDHRLRMWLSYVTQGYANNPHEIEARKAGASA</sequence>
<dbReference type="RefSeq" id="WP_121249065.1">
    <property type="nucleotide sequence ID" value="NZ_RBIL01000001.1"/>
</dbReference>
<dbReference type="OrthoDB" id="5244852at2"/>
<reference evidence="1 2" key="1">
    <citation type="submission" date="2018-10" db="EMBL/GenBank/DDBJ databases">
        <title>Genomic Encyclopedia of Archaeal and Bacterial Type Strains, Phase II (KMG-II): from individual species to whole genera.</title>
        <authorList>
            <person name="Goeker M."/>
        </authorList>
    </citation>
    <scope>NUCLEOTIDE SEQUENCE [LARGE SCALE GENOMIC DNA]</scope>
    <source>
        <strain evidence="1 2">DSM 14954</strain>
    </source>
</reference>
<evidence type="ECO:0000313" key="2">
    <source>
        <dbReference type="Proteomes" id="UP000278962"/>
    </source>
</evidence>
<proteinExistence type="predicted"/>
<organism evidence="1 2">
    <name type="scientific">Solirubrobacter pauli</name>
    <dbReference type="NCBI Taxonomy" id="166793"/>
    <lineage>
        <taxon>Bacteria</taxon>
        <taxon>Bacillati</taxon>
        <taxon>Actinomycetota</taxon>
        <taxon>Thermoleophilia</taxon>
        <taxon>Solirubrobacterales</taxon>
        <taxon>Solirubrobacteraceae</taxon>
        <taxon>Solirubrobacter</taxon>
    </lineage>
</organism>
<dbReference type="AlphaFoldDB" id="A0A660LAM5"/>
<evidence type="ECO:0000313" key="1">
    <source>
        <dbReference type="EMBL" id="RKQ91446.1"/>
    </source>
</evidence>
<protein>
    <submittedName>
        <fullName evidence="1">Uncharacterized protein</fullName>
    </submittedName>
</protein>
<keyword evidence="2" id="KW-1185">Reference proteome</keyword>
<name>A0A660LAM5_9ACTN</name>
<dbReference type="Proteomes" id="UP000278962">
    <property type="component" value="Unassembled WGS sequence"/>
</dbReference>
<gene>
    <name evidence="1" type="ORF">C8N24_1268</name>
</gene>
<accession>A0A660LAM5</accession>
<comment type="caution">
    <text evidence="1">The sequence shown here is derived from an EMBL/GenBank/DDBJ whole genome shotgun (WGS) entry which is preliminary data.</text>
</comment>
<dbReference type="EMBL" id="RBIL01000001">
    <property type="protein sequence ID" value="RKQ91446.1"/>
    <property type="molecule type" value="Genomic_DNA"/>
</dbReference>